<evidence type="ECO:0000256" key="1">
    <source>
        <dbReference type="SAM" id="MobiDB-lite"/>
    </source>
</evidence>
<dbReference type="Proteomes" id="UP000250235">
    <property type="component" value="Unassembled WGS sequence"/>
</dbReference>
<proteinExistence type="predicted"/>
<name>A0A2Z7AEA3_9LAMI</name>
<evidence type="ECO:0000313" key="3">
    <source>
        <dbReference type="Proteomes" id="UP000250235"/>
    </source>
</evidence>
<dbReference type="EMBL" id="KV016230">
    <property type="protein sequence ID" value="KZV20043.1"/>
    <property type="molecule type" value="Genomic_DNA"/>
</dbReference>
<reference evidence="2 3" key="1">
    <citation type="journal article" date="2015" name="Proc. Natl. Acad. Sci. U.S.A.">
        <title>The resurrection genome of Boea hygrometrica: A blueprint for survival of dehydration.</title>
        <authorList>
            <person name="Xiao L."/>
            <person name="Yang G."/>
            <person name="Zhang L."/>
            <person name="Yang X."/>
            <person name="Zhao S."/>
            <person name="Ji Z."/>
            <person name="Zhou Q."/>
            <person name="Hu M."/>
            <person name="Wang Y."/>
            <person name="Chen M."/>
            <person name="Xu Y."/>
            <person name="Jin H."/>
            <person name="Xiao X."/>
            <person name="Hu G."/>
            <person name="Bao F."/>
            <person name="Hu Y."/>
            <person name="Wan P."/>
            <person name="Li L."/>
            <person name="Deng X."/>
            <person name="Kuang T."/>
            <person name="Xiang C."/>
            <person name="Zhu J.K."/>
            <person name="Oliver M.J."/>
            <person name="He Y."/>
        </authorList>
    </citation>
    <scope>NUCLEOTIDE SEQUENCE [LARGE SCALE GENOMIC DNA]</scope>
    <source>
        <strain evidence="3">cv. XS01</strain>
    </source>
</reference>
<evidence type="ECO:0000313" key="2">
    <source>
        <dbReference type="EMBL" id="KZV20043.1"/>
    </source>
</evidence>
<keyword evidence="3" id="KW-1185">Reference proteome</keyword>
<gene>
    <name evidence="2" type="ORF">F511_15286</name>
</gene>
<dbReference type="AlphaFoldDB" id="A0A2Z7AEA3"/>
<protein>
    <submittedName>
        <fullName evidence="2">Uncharacterized protein</fullName>
    </submittedName>
</protein>
<sequence>MRTEATNRDRLLEQSVEMVGKIQCLILLGNKATAKTEKKRGGKPRATRETSLGYEIQLGNLERESEHTHFSSGIPKTSSSIAHLENTLTRTQWKKQNATRDGINQGSKA</sequence>
<feature type="region of interest" description="Disordered" evidence="1">
    <location>
        <begin position="89"/>
        <end position="109"/>
    </location>
</feature>
<organism evidence="2 3">
    <name type="scientific">Dorcoceras hygrometricum</name>
    <dbReference type="NCBI Taxonomy" id="472368"/>
    <lineage>
        <taxon>Eukaryota</taxon>
        <taxon>Viridiplantae</taxon>
        <taxon>Streptophyta</taxon>
        <taxon>Embryophyta</taxon>
        <taxon>Tracheophyta</taxon>
        <taxon>Spermatophyta</taxon>
        <taxon>Magnoliopsida</taxon>
        <taxon>eudicotyledons</taxon>
        <taxon>Gunneridae</taxon>
        <taxon>Pentapetalae</taxon>
        <taxon>asterids</taxon>
        <taxon>lamiids</taxon>
        <taxon>Lamiales</taxon>
        <taxon>Gesneriaceae</taxon>
        <taxon>Didymocarpoideae</taxon>
        <taxon>Trichosporeae</taxon>
        <taxon>Loxocarpinae</taxon>
        <taxon>Dorcoceras</taxon>
    </lineage>
</organism>
<accession>A0A2Z7AEA3</accession>